<evidence type="ECO:0000313" key="5">
    <source>
        <dbReference type="Proteomes" id="UP001501772"/>
    </source>
</evidence>
<dbReference type="Gene3D" id="3.40.50.720">
    <property type="entry name" value="NAD(P)-binding Rossmann-like Domain"/>
    <property type="match status" value="1"/>
</dbReference>
<dbReference type="CDD" id="cd08231">
    <property type="entry name" value="MDR_TM0436_like"/>
    <property type="match status" value="1"/>
</dbReference>
<accession>A0ABP8B7P3</accession>
<dbReference type="SUPFAM" id="SSF50129">
    <property type="entry name" value="GroES-like"/>
    <property type="match status" value="1"/>
</dbReference>
<keyword evidence="5" id="KW-1185">Reference proteome</keyword>
<dbReference type="InterPro" id="IPR011032">
    <property type="entry name" value="GroES-like_sf"/>
</dbReference>
<keyword evidence="1" id="KW-0560">Oxidoreductase</keyword>
<dbReference type="EMBL" id="BAABBY010000002">
    <property type="protein sequence ID" value="GAA4200158.1"/>
    <property type="molecule type" value="Genomic_DNA"/>
</dbReference>
<comment type="caution">
    <text evidence="4">The sequence shown here is derived from an EMBL/GenBank/DDBJ whole genome shotgun (WGS) entry which is preliminary data.</text>
</comment>
<feature type="domain" description="Alcohol dehydrogenase-like N-terminal" evidence="3">
    <location>
        <begin position="28"/>
        <end position="148"/>
    </location>
</feature>
<evidence type="ECO:0000259" key="2">
    <source>
        <dbReference type="Pfam" id="PF00107"/>
    </source>
</evidence>
<dbReference type="Proteomes" id="UP001501772">
    <property type="component" value="Unassembled WGS sequence"/>
</dbReference>
<name>A0ABP8B7P3_9SPHI</name>
<dbReference type="InterPro" id="IPR013154">
    <property type="entry name" value="ADH-like_N"/>
</dbReference>
<evidence type="ECO:0000313" key="4">
    <source>
        <dbReference type="EMBL" id="GAA4200158.1"/>
    </source>
</evidence>
<gene>
    <name evidence="4" type="ORF">GCM10022289_11610</name>
</gene>
<dbReference type="InterPro" id="IPR013149">
    <property type="entry name" value="ADH-like_C"/>
</dbReference>
<dbReference type="Pfam" id="PF00107">
    <property type="entry name" value="ADH_zinc_N"/>
    <property type="match status" value="1"/>
</dbReference>
<organism evidence="4 5">
    <name type="scientific">Pedobacter jeongneungensis</name>
    <dbReference type="NCBI Taxonomy" id="947309"/>
    <lineage>
        <taxon>Bacteria</taxon>
        <taxon>Pseudomonadati</taxon>
        <taxon>Bacteroidota</taxon>
        <taxon>Sphingobacteriia</taxon>
        <taxon>Sphingobacteriales</taxon>
        <taxon>Sphingobacteriaceae</taxon>
        <taxon>Pedobacter</taxon>
    </lineage>
</organism>
<dbReference type="SUPFAM" id="SSF51735">
    <property type="entry name" value="NAD(P)-binding Rossmann-fold domains"/>
    <property type="match status" value="1"/>
</dbReference>
<reference evidence="5" key="1">
    <citation type="journal article" date="2019" name="Int. J. Syst. Evol. Microbiol.">
        <title>The Global Catalogue of Microorganisms (GCM) 10K type strain sequencing project: providing services to taxonomists for standard genome sequencing and annotation.</title>
        <authorList>
            <consortium name="The Broad Institute Genomics Platform"/>
            <consortium name="The Broad Institute Genome Sequencing Center for Infectious Disease"/>
            <person name="Wu L."/>
            <person name="Ma J."/>
        </authorList>
    </citation>
    <scope>NUCLEOTIDE SEQUENCE [LARGE SCALE GENOMIC DNA]</scope>
    <source>
        <strain evidence="5">JCM 17626</strain>
    </source>
</reference>
<feature type="domain" description="Alcohol dehydrogenase-like C-terminal" evidence="2">
    <location>
        <begin position="191"/>
        <end position="313"/>
    </location>
</feature>
<dbReference type="RefSeq" id="WP_344850246.1">
    <property type="nucleotide sequence ID" value="NZ_BAABBY010000002.1"/>
</dbReference>
<dbReference type="Gene3D" id="3.90.180.10">
    <property type="entry name" value="Medium-chain alcohol dehydrogenases, catalytic domain"/>
    <property type="match status" value="1"/>
</dbReference>
<dbReference type="InterPro" id="IPR036291">
    <property type="entry name" value="NAD(P)-bd_dom_sf"/>
</dbReference>
<proteinExistence type="predicted"/>
<dbReference type="InterPro" id="IPR050129">
    <property type="entry name" value="Zn_alcohol_dh"/>
</dbReference>
<protein>
    <submittedName>
        <fullName evidence="4">Zinc-binding dehydrogenase</fullName>
    </submittedName>
</protein>
<dbReference type="Pfam" id="PF08240">
    <property type="entry name" value="ADH_N"/>
    <property type="match status" value="1"/>
</dbReference>
<dbReference type="PANTHER" id="PTHR43401:SF2">
    <property type="entry name" value="L-THREONINE 3-DEHYDROGENASE"/>
    <property type="match status" value="1"/>
</dbReference>
<dbReference type="PANTHER" id="PTHR43401">
    <property type="entry name" value="L-THREONINE 3-DEHYDROGENASE"/>
    <property type="match status" value="1"/>
</dbReference>
<evidence type="ECO:0000256" key="1">
    <source>
        <dbReference type="ARBA" id="ARBA00023002"/>
    </source>
</evidence>
<sequence>MDKARIVVFNGHGQPMEVQVKDIPDLRRGEILIKNLYTTLCGSDLHTYCGLRKEKVPTVLGHEIVGEIVGFADGHEEKDYLGNKLNTGDRVTWSIFSSDPESAMSKAGMPQKGENLFKYGHAQITANDALHGGLSTHCILKPGTAVLKISKEVPLPVAAIINCAVATVAGALRLAGDIKKKKVLITGSGLLGMVCAAMCKDAGAGHIHMADINPQRLEQALAFGANETHLLTGASAGLPEGIELAFDMSGSADAMENSLEKLATGGTAIWIGAVFNTRKVQVDAESVVRRLITIKGLHNYNFEDFVYAVNFISKNHQVFPFEKVVSKEFVLLNTNEAFAFAVANKPLRVGINLDQQEALQNG</sequence>
<evidence type="ECO:0000259" key="3">
    <source>
        <dbReference type="Pfam" id="PF08240"/>
    </source>
</evidence>